<keyword evidence="3" id="KW-1185">Reference proteome</keyword>
<organism evidence="2 3">
    <name type="scientific">Pleurostoma richardsiae</name>
    <dbReference type="NCBI Taxonomy" id="41990"/>
    <lineage>
        <taxon>Eukaryota</taxon>
        <taxon>Fungi</taxon>
        <taxon>Dikarya</taxon>
        <taxon>Ascomycota</taxon>
        <taxon>Pezizomycotina</taxon>
        <taxon>Sordariomycetes</taxon>
        <taxon>Sordariomycetidae</taxon>
        <taxon>Calosphaeriales</taxon>
        <taxon>Pleurostomataceae</taxon>
        <taxon>Pleurostoma</taxon>
    </lineage>
</organism>
<name>A0AA38R0N5_9PEZI</name>
<comment type="caution">
    <text evidence="2">The sequence shown here is derived from an EMBL/GenBank/DDBJ whole genome shotgun (WGS) entry which is preliminary data.</text>
</comment>
<accession>A0AA38R0N5</accession>
<feature type="compositionally biased region" description="Basic and acidic residues" evidence="1">
    <location>
        <begin position="252"/>
        <end position="263"/>
    </location>
</feature>
<dbReference type="EMBL" id="JANBVO010000081">
    <property type="protein sequence ID" value="KAJ9130686.1"/>
    <property type="molecule type" value="Genomic_DNA"/>
</dbReference>
<evidence type="ECO:0000313" key="2">
    <source>
        <dbReference type="EMBL" id="KAJ9130686.1"/>
    </source>
</evidence>
<evidence type="ECO:0000256" key="1">
    <source>
        <dbReference type="SAM" id="MobiDB-lite"/>
    </source>
</evidence>
<reference evidence="2" key="1">
    <citation type="submission" date="2022-07" db="EMBL/GenBank/DDBJ databases">
        <title>Fungi with potential for degradation of polypropylene.</title>
        <authorList>
            <person name="Gostincar C."/>
        </authorList>
    </citation>
    <scope>NUCLEOTIDE SEQUENCE</scope>
    <source>
        <strain evidence="2">EXF-13308</strain>
    </source>
</reference>
<dbReference type="AlphaFoldDB" id="A0AA38R0N5"/>
<dbReference type="Proteomes" id="UP001174694">
    <property type="component" value="Unassembled WGS sequence"/>
</dbReference>
<feature type="region of interest" description="Disordered" evidence="1">
    <location>
        <begin position="69"/>
        <end position="120"/>
    </location>
</feature>
<sequence length="274" mass="31773">MMDEQASVEVRFVPFNSSEMASKTNGHLQCQSCFEEFSNAKELRSHVAAFQQEMQHLLARQLEVQAHLPKLDSDDSDSDDDDDEEDDDDDDDDDDDNDDVDVGVHGHGGPGSSGGPLREKNWHRCPYPKCRRKRSFKSRTALGLHFQRHVPCYEICIFCRVTFNRVRKYVRHKCRAKKRRSNKARDFYRKERCAQLRSHARQKLNAMLTRQENLSRDQDGTAKRAFAGDGRSVLQHSKRRRESVDGSSNRTSRAEDYPPELRLKPISPPVNRRR</sequence>
<feature type="compositionally biased region" description="Acidic residues" evidence="1">
    <location>
        <begin position="74"/>
        <end position="101"/>
    </location>
</feature>
<feature type="compositionally biased region" description="Basic and acidic residues" evidence="1">
    <location>
        <begin position="213"/>
        <end position="222"/>
    </location>
</feature>
<protein>
    <submittedName>
        <fullName evidence="2">Uncharacterized protein</fullName>
    </submittedName>
</protein>
<evidence type="ECO:0000313" key="3">
    <source>
        <dbReference type="Proteomes" id="UP001174694"/>
    </source>
</evidence>
<gene>
    <name evidence="2" type="ORF">NKR23_g12083</name>
</gene>
<feature type="region of interest" description="Disordered" evidence="1">
    <location>
        <begin position="210"/>
        <end position="274"/>
    </location>
</feature>
<feature type="compositionally biased region" description="Gly residues" evidence="1">
    <location>
        <begin position="105"/>
        <end position="114"/>
    </location>
</feature>
<proteinExistence type="predicted"/>